<protein>
    <submittedName>
        <fullName evidence="1">Uncharacterized protein</fullName>
    </submittedName>
</protein>
<dbReference type="EMBL" id="KI913138">
    <property type="protein sequence ID" value="ETV75858.1"/>
    <property type="molecule type" value="Genomic_DNA"/>
</dbReference>
<name>W4GA71_APHAT</name>
<gene>
    <name evidence="1" type="ORF">H257_09833</name>
</gene>
<dbReference type="VEuPathDB" id="FungiDB:H257_09833"/>
<evidence type="ECO:0000313" key="1">
    <source>
        <dbReference type="EMBL" id="ETV75858.1"/>
    </source>
</evidence>
<organism evidence="1">
    <name type="scientific">Aphanomyces astaci</name>
    <name type="common">Crayfish plague agent</name>
    <dbReference type="NCBI Taxonomy" id="112090"/>
    <lineage>
        <taxon>Eukaryota</taxon>
        <taxon>Sar</taxon>
        <taxon>Stramenopiles</taxon>
        <taxon>Oomycota</taxon>
        <taxon>Saprolegniomycetes</taxon>
        <taxon>Saprolegniales</taxon>
        <taxon>Verrucalvaceae</taxon>
        <taxon>Aphanomyces</taxon>
    </lineage>
</organism>
<proteinExistence type="predicted"/>
<sequence length="184" mass="20455">MRKWLVGATAALDACWRGVSRRRVILGVLTWCRGVAAGVVEGLVWADSSESSILARSPRNSVSWNLTWKPVTLLLAARSYSSNAFTFLEYPRNTHLAAFEATHPKTFMLPSYGRWPVNASMGVVVAVVEWTTRFKMKTAMLTASAHQRRAMPALDIMARVISMMVLCARSATLFCQWLSGEELS</sequence>
<dbReference type="GeneID" id="20811829"/>
<dbReference type="RefSeq" id="XP_009834500.1">
    <property type="nucleotide sequence ID" value="XM_009836198.1"/>
</dbReference>
<dbReference type="AlphaFoldDB" id="W4GA71"/>
<reference evidence="1" key="1">
    <citation type="submission" date="2013-12" db="EMBL/GenBank/DDBJ databases">
        <title>The Genome Sequence of Aphanomyces astaci APO3.</title>
        <authorList>
            <consortium name="The Broad Institute Genomics Platform"/>
            <person name="Russ C."/>
            <person name="Tyler B."/>
            <person name="van West P."/>
            <person name="Dieguez-Uribeondo J."/>
            <person name="Young S.K."/>
            <person name="Zeng Q."/>
            <person name="Gargeya S."/>
            <person name="Fitzgerald M."/>
            <person name="Abouelleil A."/>
            <person name="Alvarado L."/>
            <person name="Chapman S.B."/>
            <person name="Gainer-Dewar J."/>
            <person name="Goldberg J."/>
            <person name="Griggs A."/>
            <person name="Gujja S."/>
            <person name="Hansen M."/>
            <person name="Howarth C."/>
            <person name="Imamovic A."/>
            <person name="Ireland A."/>
            <person name="Larimer J."/>
            <person name="McCowan C."/>
            <person name="Murphy C."/>
            <person name="Pearson M."/>
            <person name="Poon T.W."/>
            <person name="Priest M."/>
            <person name="Roberts A."/>
            <person name="Saif S."/>
            <person name="Shea T."/>
            <person name="Sykes S."/>
            <person name="Wortman J."/>
            <person name="Nusbaum C."/>
            <person name="Birren B."/>
        </authorList>
    </citation>
    <scope>NUCLEOTIDE SEQUENCE [LARGE SCALE GENOMIC DNA]</scope>
    <source>
        <strain evidence="1">APO3</strain>
    </source>
</reference>
<accession>W4GA71</accession>